<keyword evidence="3" id="KW-0067">ATP-binding</keyword>
<keyword evidence="2" id="KW-0547">Nucleotide-binding</keyword>
<organism evidence="5 6">
    <name type="scientific">Methylomicrobium album BG8</name>
    <dbReference type="NCBI Taxonomy" id="686340"/>
    <lineage>
        <taxon>Bacteria</taxon>
        <taxon>Pseudomonadati</taxon>
        <taxon>Pseudomonadota</taxon>
        <taxon>Gammaproteobacteria</taxon>
        <taxon>Methylococcales</taxon>
        <taxon>Methylococcaceae</taxon>
        <taxon>Methylomicrobium</taxon>
    </lineage>
</organism>
<gene>
    <name evidence="5" type="ORF">Metal_1859</name>
</gene>
<evidence type="ECO:0000256" key="3">
    <source>
        <dbReference type="ARBA" id="ARBA00022840"/>
    </source>
</evidence>
<dbReference type="Gene3D" id="3.40.50.300">
    <property type="entry name" value="P-loop containing nucleotide triphosphate hydrolases"/>
    <property type="match status" value="1"/>
</dbReference>
<name>H8GP39_METAL</name>
<dbReference type="SUPFAM" id="SSF52540">
    <property type="entry name" value="P-loop containing nucleoside triphosphate hydrolases"/>
    <property type="match status" value="1"/>
</dbReference>
<dbReference type="AlphaFoldDB" id="H8GP39"/>
<dbReference type="PROSITE" id="PS50893">
    <property type="entry name" value="ABC_TRANSPORTER_2"/>
    <property type="match status" value="1"/>
</dbReference>
<dbReference type="GO" id="GO:0015192">
    <property type="term" value="F:L-phenylalanine transmembrane transporter activity"/>
    <property type="evidence" value="ECO:0007669"/>
    <property type="project" value="TreeGrafter"/>
</dbReference>
<feature type="domain" description="ABC transporter" evidence="4">
    <location>
        <begin position="16"/>
        <end position="264"/>
    </location>
</feature>
<dbReference type="GO" id="GO:0005886">
    <property type="term" value="C:plasma membrane"/>
    <property type="evidence" value="ECO:0007669"/>
    <property type="project" value="TreeGrafter"/>
</dbReference>
<dbReference type="GO" id="GO:0015188">
    <property type="term" value="F:L-isoleucine transmembrane transporter activity"/>
    <property type="evidence" value="ECO:0007669"/>
    <property type="project" value="TreeGrafter"/>
</dbReference>
<reference evidence="5 6" key="1">
    <citation type="journal article" date="2013" name="Genome Announc.">
        <title>Genome Sequence of the Obligate Gammaproteobacterial Methanotroph Methylomicrobium album Strain BG8.</title>
        <authorList>
            <person name="Kits K.D."/>
            <person name="Kalyuzhnaya M.G."/>
            <person name="Klotz M.G."/>
            <person name="Jetten M.S."/>
            <person name="Op den Camp H.J."/>
            <person name="Vuilleumier S."/>
            <person name="Bringel F."/>
            <person name="Dispirito A.A."/>
            <person name="Murrell J.C."/>
            <person name="Bruce D."/>
            <person name="Cheng J.F."/>
            <person name="Copeland A."/>
            <person name="Goodwin L."/>
            <person name="Hauser L."/>
            <person name="Lajus A."/>
            <person name="Land M.L."/>
            <person name="Lapidus A."/>
            <person name="Lucas S."/>
            <person name="Medigue C."/>
            <person name="Pitluck S."/>
            <person name="Woyke T."/>
            <person name="Zeytun A."/>
            <person name="Stein L.Y."/>
        </authorList>
    </citation>
    <scope>NUCLEOTIDE SEQUENCE [LARGE SCALE GENOMIC DNA]</scope>
    <source>
        <strain evidence="5 6">BG8</strain>
    </source>
</reference>
<dbReference type="GO" id="GO:1903806">
    <property type="term" value="P:L-isoleucine import across plasma membrane"/>
    <property type="evidence" value="ECO:0007669"/>
    <property type="project" value="TreeGrafter"/>
</dbReference>
<evidence type="ECO:0000313" key="6">
    <source>
        <dbReference type="Proteomes" id="UP000005090"/>
    </source>
</evidence>
<dbReference type="STRING" id="686340.Metal_1859"/>
<dbReference type="GO" id="GO:0005524">
    <property type="term" value="F:ATP binding"/>
    <property type="evidence" value="ECO:0007669"/>
    <property type="project" value="UniProtKB-KW"/>
</dbReference>
<keyword evidence="6" id="KW-1185">Reference proteome</keyword>
<protein>
    <submittedName>
        <fullName evidence="5">ABC-type branched-chain amino acid transport system, ATPase component</fullName>
    </submittedName>
</protein>
<dbReference type="Proteomes" id="UP000005090">
    <property type="component" value="Chromosome"/>
</dbReference>
<dbReference type="GO" id="GO:1903805">
    <property type="term" value="P:L-valine import across plasma membrane"/>
    <property type="evidence" value="ECO:0007669"/>
    <property type="project" value="TreeGrafter"/>
</dbReference>
<dbReference type="GO" id="GO:0042941">
    <property type="term" value="P:D-alanine transmembrane transport"/>
    <property type="evidence" value="ECO:0007669"/>
    <property type="project" value="TreeGrafter"/>
</dbReference>
<dbReference type="SMART" id="SM00382">
    <property type="entry name" value="AAA"/>
    <property type="match status" value="1"/>
</dbReference>
<dbReference type="HOGENOM" id="CLU_000604_1_2_6"/>
<dbReference type="InterPro" id="IPR032823">
    <property type="entry name" value="BCA_ABC_TP_C"/>
</dbReference>
<dbReference type="InterPro" id="IPR027417">
    <property type="entry name" value="P-loop_NTPase"/>
</dbReference>
<dbReference type="InterPro" id="IPR003593">
    <property type="entry name" value="AAA+_ATPase"/>
</dbReference>
<evidence type="ECO:0000256" key="1">
    <source>
        <dbReference type="ARBA" id="ARBA00022448"/>
    </source>
</evidence>
<evidence type="ECO:0000259" key="4">
    <source>
        <dbReference type="PROSITE" id="PS50893"/>
    </source>
</evidence>
<dbReference type="GO" id="GO:0015808">
    <property type="term" value="P:L-alanine transport"/>
    <property type="evidence" value="ECO:0007669"/>
    <property type="project" value="TreeGrafter"/>
</dbReference>
<keyword evidence="1" id="KW-0813">Transport</keyword>
<dbReference type="CDD" id="cd03219">
    <property type="entry name" value="ABC_Mj1267_LivG_branched"/>
    <property type="match status" value="1"/>
</dbReference>
<sequence length="268" mass="30447">MLIVTRFPKQVYMNILKATKVGHRFGGLRVVEDFNLELYEGDLVGVIGPNGAGKTTVFNLITGVYRASSGSIRFKGTELVGKTPNQIAALHIGRTFQNIRLFRDLSVLDNVRIAHYSQVDYTPWEALLHLGRFRREEQRVIDHARELLAIFKLEHLAGEKAKNLPYGLQRRLEIARALAISPELLLLDEPAAGMNPREIDQLMELILWVRREFKLTILLIEHQMKLVMGICERIQVLDFGVTLAEGPPKLIQNHPRVLEAYLGEVPVK</sequence>
<dbReference type="EMBL" id="CM001475">
    <property type="protein sequence ID" value="EIC29625.1"/>
    <property type="molecule type" value="Genomic_DNA"/>
</dbReference>
<dbReference type="PANTHER" id="PTHR45772">
    <property type="entry name" value="CONSERVED COMPONENT OF ABC TRANSPORTER FOR NATURAL AMINO ACIDS-RELATED"/>
    <property type="match status" value="1"/>
</dbReference>
<dbReference type="GO" id="GO:0005304">
    <property type="term" value="F:L-valine transmembrane transporter activity"/>
    <property type="evidence" value="ECO:0007669"/>
    <property type="project" value="TreeGrafter"/>
</dbReference>
<accession>H8GP39</accession>
<proteinExistence type="predicted"/>
<dbReference type="PANTHER" id="PTHR45772:SF7">
    <property type="entry name" value="AMINO ACID ABC TRANSPORTER ATP-BINDING PROTEIN"/>
    <property type="match status" value="1"/>
</dbReference>
<dbReference type="Pfam" id="PF12399">
    <property type="entry name" value="BCA_ABC_TP_C"/>
    <property type="match status" value="1"/>
</dbReference>
<dbReference type="FunFam" id="3.40.50.300:FF:000421">
    <property type="entry name" value="Branched-chain amino acid ABC transporter ATP-binding protein"/>
    <property type="match status" value="1"/>
</dbReference>
<dbReference type="GO" id="GO:0016887">
    <property type="term" value="F:ATP hydrolysis activity"/>
    <property type="evidence" value="ECO:0007669"/>
    <property type="project" value="InterPro"/>
</dbReference>
<dbReference type="InterPro" id="IPR051120">
    <property type="entry name" value="ABC_AA/LPS_Transport"/>
</dbReference>
<dbReference type="eggNOG" id="COG0411">
    <property type="taxonomic scope" value="Bacteria"/>
</dbReference>
<evidence type="ECO:0000256" key="2">
    <source>
        <dbReference type="ARBA" id="ARBA00022741"/>
    </source>
</evidence>
<evidence type="ECO:0000313" key="5">
    <source>
        <dbReference type="EMBL" id="EIC29625.1"/>
    </source>
</evidence>
<dbReference type="Pfam" id="PF00005">
    <property type="entry name" value="ABC_tran"/>
    <property type="match status" value="1"/>
</dbReference>
<dbReference type="InterPro" id="IPR003439">
    <property type="entry name" value="ABC_transporter-like_ATP-bd"/>
</dbReference>